<evidence type="ECO:0000256" key="6">
    <source>
        <dbReference type="ARBA" id="ARBA00022833"/>
    </source>
</evidence>
<feature type="binding site" evidence="7">
    <location>
        <position position="134"/>
    </location>
    <ligand>
        <name>Zn(2+)</name>
        <dbReference type="ChEBI" id="CHEBI:29105"/>
        <label>1</label>
    </ligand>
</feature>
<reference evidence="10" key="1">
    <citation type="submission" date="2017-08" db="EMBL/GenBank/DDBJ databases">
        <title>A dynamic microbial community with high functional redundancy inhabits the cold, oxic subseafloor aquifer.</title>
        <authorList>
            <person name="Tully B.J."/>
            <person name="Wheat C.G."/>
            <person name="Glazer B.T."/>
            <person name="Huber J.A."/>
        </authorList>
    </citation>
    <scope>NUCLEOTIDE SEQUENCE [LARGE SCALE GENOMIC DNA]</scope>
</reference>
<feature type="binding site" evidence="7">
    <location>
        <position position="134"/>
    </location>
    <ligand>
        <name>Zn(2+)</name>
        <dbReference type="ChEBI" id="CHEBI:29105"/>
        <label>2</label>
    </ligand>
</feature>
<dbReference type="PANTHER" id="PTHR43705:SF1">
    <property type="entry name" value="HYDROXYACYLGLUTATHIONE HYDROLASE GLOB"/>
    <property type="match status" value="1"/>
</dbReference>
<protein>
    <recommendedName>
        <fullName evidence="7">Hydroxyacylglutathione hydrolase</fullName>
        <ecNumber evidence="7">3.1.2.6</ecNumber>
    </recommendedName>
    <alternativeName>
        <fullName evidence="7">Glyoxalase II</fullName>
        <shortName evidence="7">Glx II</shortName>
    </alternativeName>
</protein>
<dbReference type="InterPro" id="IPR036866">
    <property type="entry name" value="RibonucZ/Hydroxyglut_hydro"/>
</dbReference>
<keyword evidence="5 7" id="KW-0378">Hydrolase</keyword>
<sequence length="260" mass="28808">MQTIQPIPAFADNYIWIITEAGSNKACVVDPGDATPVIEYLEAQQLELSDILITHHHADHTGGVQELKDKYSPRVIGPTTSNIQGITQAVSQGSQVELFEQNFEVIEVPGHTLDHIAFFCSETENSLPVLFCGDTLFAAGCGRLFEGSPAMMHESLAKLTSLAHNTRVFCTHEYTMANLNFAIAVDSDNELLKKRIIEEQAKRDRNQPTLPSSIELELATNPFLRCTDSKLISSAHDQLGRNPENEVEVFSALRSHKDNF</sequence>
<dbReference type="GO" id="GO:0004416">
    <property type="term" value="F:hydroxyacylglutathione hydrolase activity"/>
    <property type="evidence" value="ECO:0007669"/>
    <property type="project" value="UniProtKB-UniRule"/>
</dbReference>
<evidence type="ECO:0000256" key="4">
    <source>
        <dbReference type="ARBA" id="ARBA00022723"/>
    </source>
</evidence>
<dbReference type="EMBL" id="NVVJ01000002">
    <property type="protein sequence ID" value="PCJ28501.1"/>
    <property type="molecule type" value="Genomic_DNA"/>
</dbReference>
<dbReference type="EC" id="3.1.2.6" evidence="7"/>
<dbReference type="GO" id="GO:0008270">
    <property type="term" value="F:zinc ion binding"/>
    <property type="evidence" value="ECO:0007669"/>
    <property type="project" value="InterPro"/>
</dbReference>
<feature type="domain" description="Metallo-beta-lactamase" evidence="8">
    <location>
        <begin position="12"/>
        <end position="172"/>
    </location>
</feature>
<feature type="binding site" evidence="7">
    <location>
        <position position="55"/>
    </location>
    <ligand>
        <name>Zn(2+)</name>
        <dbReference type="ChEBI" id="CHEBI:29105"/>
        <label>1</label>
    </ligand>
</feature>
<evidence type="ECO:0000256" key="1">
    <source>
        <dbReference type="ARBA" id="ARBA00001623"/>
    </source>
</evidence>
<feature type="binding site" evidence="7">
    <location>
        <position position="60"/>
    </location>
    <ligand>
        <name>Zn(2+)</name>
        <dbReference type="ChEBI" id="CHEBI:29105"/>
        <label>2</label>
    </ligand>
</feature>
<evidence type="ECO:0000313" key="10">
    <source>
        <dbReference type="Proteomes" id="UP000218327"/>
    </source>
</evidence>
<accession>A0A2A5BAY8</accession>
<evidence type="ECO:0000256" key="7">
    <source>
        <dbReference type="HAMAP-Rule" id="MF_01374"/>
    </source>
</evidence>
<dbReference type="InterPro" id="IPR050110">
    <property type="entry name" value="Glyoxalase_II_hydrolase"/>
</dbReference>
<comment type="catalytic activity">
    <reaction evidence="1 7">
        <text>an S-(2-hydroxyacyl)glutathione + H2O = a 2-hydroxy carboxylate + glutathione + H(+)</text>
        <dbReference type="Rhea" id="RHEA:21864"/>
        <dbReference type="ChEBI" id="CHEBI:15377"/>
        <dbReference type="ChEBI" id="CHEBI:15378"/>
        <dbReference type="ChEBI" id="CHEBI:57925"/>
        <dbReference type="ChEBI" id="CHEBI:58896"/>
        <dbReference type="ChEBI" id="CHEBI:71261"/>
        <dbReference type="EC" id="3.1.2.6"/>
    </reaction>
</comment>
<dbReference type="Pfam" id="PF16123">
    <property type="entry name" value="HAGH_C"/>
    <property type="match status" value="1"/>
</dbReference>
<organism evidence="9 10">
    <name type="scientific">SAR86 cluster bacterium</name>
    <dbReference type="NCBI Taxonomy" id="2030880"/>
    <lineage>
        <taxon>Bacteria</taxon>
        <taxon>Pseudomonadati</taxon>
        <taxon>Pseudomonadota</taxon>
        <taxon>Gammaproteobacteria</taxon>
        <taxon>SAR86 cluster</taxon>
    </lineage>
</organism>
<dbReference type="InterPro" id="IPR001279">
    <property type="entry name" value="Metallo-B-lactamas"/>
</dbReference>
<keyword evidence="6 7" id="KW-0862">Zinc</keyword>
<dbReference type="Pfam" id="PF00753">
    <property type="entry name" value="Lactamase_B"/>
    <property type="match status" value="1"/>
</dbReference>
<comment type="cofactor">
    <cofactor evidence="7">
        <name>Zn(2+)</name>
        <dbReference type="ChEBI" id="CHEBI:29105"/>
    </cofactor>
    <text evidence="7">Binds 2 Zn(2+) ions per subunit.</text>
</comment>
<feature type="binding site" evidence="7">
    <location>
        <position position="57"/>
    </location>
    <ligand>
        <name>Zn(2+)</name>
        <dbReference type="ChEBI" id="CHEBI:29105"/>
        <label>1</label>
    </ligand>
</feature>
<dbReference type="HAMAP" id="MF_01374">
    <property type="entry name" value="Glyoxalase_2"/>
    <property type="match status" value="1"/>
</dbReference>
<comment type="pathway">
    <text evidence="2 7">Secondary metabolite metabolism; methylglyoxal degradation; (R)-lactate from methylglyoxal: step 2/2.</text>
</comment>
<dbReference type="NCBIfam" id="TIGR03413">
    <property type="entry name" value="GSH_gloB"/>
    <property type="match status" value="1"/>
</dbReference>
<evidence type="ECO:0000256" key="2">
    <source>
        <dbReference type="ARBA" id="ARBA00004963"/>
    </source>
</evidence>
<feature type="binding site" evidence="7">
    <location>
        <position position="111"/>
    </location>
    <ligand>
        <name>Zn(2+)</name>
        <dbReference type="ChEBI" id="CHEBI:29105"/>
        <label>1</label>
    </ligand>
</feature>
<name>A0A2A5BAY8_9GAMM</name>
<feature type="binding site" evidence="7">
    <location>
        <position position="59"/>
    </location>
    <ligand>
        <name>Zn(2+)</name>
        <dbReference type="ChEBI" id="CHEBI:29105"/>
        <label>2</label>
    </ligand>
</feature>
<evidence type="ECO:0000256" key="5">
    <source>
        <dbReference type="ARBA" id="ARBA00022801"/>
    </source>
</evidence>
<dbReference type="PROSITE" id="PS00743">
    <property type="entry name" value="BETA_LACTAMASE_B_1"/>
    <property type="match status" value="1"/>
</dbReference>
<dbReference type="GO" id="GO:0019243">
    <property type="term" value="P:methylglyoxal catabolic process to D-lactate via S-lactoyl-glutathione"/>
    <property type="evidence" value="ECO:0007669"/>
    <property type="project" value="UniProtKB-UniRule"/>
</dbReference>
<dbReference type="Gene3D" id="3.60.15.10">
    <property type="entry name" value="Ribonuclease Z/Hydroxyacylglutathione hydrolase-like"/>
    <property type="match status" value="1"/>
</dbReference>
<proteinExistence type="inferred from homology"/>
<dbReference type="GO" id="GO:0008800">
    <property type="term" value="F:beta-lactamase activity"/>
    <property type="evidence" value="ECO:0007669"/>
    <property type="project" value="InterPro"/>
</dbReference>
<dbReference type="PIRSF" id="PIRSF005457">
    <property type="entry name" value="Glx"/>
    <property type="match status" value="1"/>
</dbReference>
<dbReference type="InterPro" id="IPR001018">
    <property type="entry name" value="Beta-lactamase_class-B_CS"/>
</dbReference>
<dbReference type="GO" id="GO:0017001">
    <property type="term" value="P:antibiotic catabolic process"/>
    <property type="evidence" value="ECO:0007669"/>
    <property type="project" value="InterPro"/>
</dbReference>
<gene>
    <name evidence="7 9" type="primary">gloB</name>
    <name evidence="9" type="ORF">COA96_00855</name>
</gene>
<comment type="function">
    <text evidence="7">Thiolesterase that catalyzes the hydrolysis of S-D-lactoyl-glutathione to form glutathione and D-lactic acid.</text>
</comment>
<dbReference type="InterPro" id="IPR035680">
    <property type="entry name" value="Clx_II_MBL"/>
</dbReference>
<comment type="subunit">
    <text evidence="7">Monomer.</text>
</comment>
<dbReference type="PANTHER" id="PTHR43705">
    <property type="entry name" value="HYDROXYACYLGLUTATHIONE HYDROLASE"/>
    <property type="match status" value="1"/>
</dbReference>
<dbReference type="AlphaFoldDB" id="A0A2A5BAY8"/>
<dbReference type="Proteomes" id="UP000218327">
    <property type="component" value="Unassembled WGS sequence"/>
</dbReference>
<evidence type="ECO:0000259" key="8">
    <source>
        <dbReference type="SMART" id="SM00849"/>
    </source>
</evidence>
<dbReference type="UniPathway" id="UPA00619">
    <property type="reaction ID" value="UER00676"/>
</dbReference>
<dbReference type="SUPFAM" id="SSF56281">
    <property type="entry name" value="Metallo-hydrolase/oxidoreductase"/>
    <property type="match status" value="1"/>
</dbReference>
<dbReference type="InterPro" id="IPR017782">
    <property type="entry name" value="Hydroxyacylglutathione_Hdrlase"/>
</dbReference>
<comment type="caution">
    <text evidence="9">The sequence shown here is derived from an EMBL/GenBank/DDBJ whole genome shotgun (WGS) entry which is preliminary data.</text>
</comment>
<dbReference type="InterPro" id="IPR032282">
    <property type="entry name" value="HAGH_C"/>
</dbReference>
<dbReference type="CDD" id="cd07723">
    <property type="entry name" value="hydroxyacylglutathione_hydrolase_MBL-fold"/>
    <property type="match status" value="1"/>
</dbReference>
<keyword evidence="4 7" id="KW-0479">Metal-binding</keyword>
<dbReference type="SMART" id="SM00849">
    <property type="entry name" value="Lactamase_B"/>
    <property type="match status" value="1"/>
</dbReference>
<evidence type="ECO:0000313" key="9">
    <source>
        <dbReference type="EMBL" id="PCJ28501.1"/>
    </source>
</evidence>
<evidence type="ECO:0000256" key="3">
    <source>
        <dbReference type="ARBA" id="ARBA00006759"/>
    </source>
</evidence>
<comment type="similarity">
    <text evidence="3 7">Belongs to the metallo-beta-lactamase superfamily. Glyoxalase II family.</text>
</comment>
<feature type="binding site" evidence="7">
    <location>
        <position position="172"/>
    </location>
    <ligand>
        <name>Zn(2+)</name>
        <dbReference type="ChEBI" id="CHEBI:29105"/>
        <label>2</label>
    </ligand>
</feature>